<evidence type="ECO:0000313" key="2">
    <source>
        <dbReference type="Proteomes" id="UP000031449"/>
    </source>
</evidence>
<dbReference type="Proteomes" id="UP000031449">
    <property type="component" value="Plasmid unnamed"/>
</dbReference>
<reference evidence="1 2" key="1">
    <citation type="submission" date="2014-08" db="EMBL/GenBank/DDBJ databases">
        <title>Complete genome of a marine bacteria Jeotgalibacillus malaysiensis.</title>
        <authorList>
            <person name="Yaakop A.S."/>
            <person name="Chan K.-G."/>
            <person name="Goh K.M."/>
        </authorList>
    </citation>
    <scope>NUCLEOTIDE SEQUENCE [LARGE SCALE GENOMIC DNA]</scope>
    <source>
        <strain evidence="1 2">D5</strain>
        <plasmid evidence="2">Plasmid</plasmid>
    </source>
</reference>
<organism evidence="1 2">
    <name type="scientific">Jeotgalibacillus malaysiensis</name>
    <dbReference type="NCBI Taxonomy" id="1508404"/>
    <lineage>
        <taxon>Bacteria</taxon>
        <taxon>Bacillati</taxon>
        <taxon>Bacillota</taxon>
        <taxon>Bacilli</taxon>
        <taxon>Bacillales</taxon>
        <taxon>Caryophanaceae</taxon>
        <taxon>Jeotgalibacillus</taxon>
    </lineage>
</organism>
<keyword evidence="1" id="KW-0614">Plasmid</keyword>
<dbReference type="KEGG" id="jeo:JMA_37020"/>
<evidence type="ECO:0000313" key="1">
    <source>
        <dbReference type="EMBL" id="AJD93020.1"/>
    </source>
</evidence>
<geneLocation type="plasmid" evidence="2"/>
<accession>A0A0B5ARX2</accession>
<gene>
    <name evidence="1" type="ORF">JMA_37020</name>
</gene>
<dbReference type="AlphaFoldDB" id="A0A0B5ARX2"/>
<proteinExistence type="predicted"/>
<protein>
    <submittedName>
        <fullName evidence="1">Uncharacterized protein</fullName>
    </submittedName>
</protein>
<dbReference type="BioCyc" id="JESP1508404:G14D9-12986-MONOMER"/>
<name>A0A0B5ARX2_9BACL</name>
<keyword evidence="2" id="KW-1185">Reference proteome</keyword>
<dbReference type="HOGENOM" id="CLU_2617270_0_0_9"/>
<sequence>MTEVKEPNLVEIMVIADIKNILKACDEDAERDFLSEFGAYRKEIVYQKEAIDADRFDELCQMVLDDLNHEDETHEKDS</sequence>
<dbReference type="EMBL" id="CP009417">
    <property type="protein sequence ID" value="AJD93020.1"/>
    <property type="molecule type" value="Genomic_DNA"/>
</dbReference>